<keyword evidence="2" id="KW-1185">Reference proteome</keyword>
<proteinExistence type="predicted"/>
<accession>A0A8J5ZD44</accession>
<organism evidence="1 2">
    <name type="scientific">Gossypium anomalum</name>
    <dbReference type="NCBI Taxonomy" id="47600"/>
    <lineage>
        <taxon>Eukaryota</taxon>
        <taxon>Viridiplantae</taxon>
        <taxon>Streptophyta</taxon>
        <taxon>Embryophyta</taxon>
        <taxon>Tracheophyta</taxon>
        <taxon>Spermatophyta</taxon>
        <taxon>Magnoliopsida</taxon>
        <taxon>eudicotyledons</taxon>
        <taxon>Gunneridae</taxon>
        <taxon>Pentapetalae</taxon>
        <taxon>rosids</taxon>
        <taxon>malvids</taxon>
        <taxon>Malvales</taxon>
        <taxon>Malvaceae</taxon>
        <taxon>Malvoideae</taxon>
        <taxon>Gossypium</taxon>
    </lineage>
</organism>
<sequence>MTTNESPSISTVSISKRRPTAIASAHAKASAAKGDSTPSCKDDLVSRASSLPFLTITPELDLNSFWSKAASKLIRMKGSLGGVHVDKIFLLVISFPANPSNSRR</sequence>
<protein>
    <submittedName>
        <fullName evidence="1">Uncharacterized protein</fullName>
    </submittedName>
</protein>
<evidence type="ECO:0000313" key="2">
    <source>
        <dbReference type="Proteomes" id="UP000701853"/>
    </source>
</evidence>
<gene>
    <name evidence="1" type="ORF">CXB51_006055</name>
</gene>
<dbReference type="Proteomes" id="UP000701853">
    <property type="component" value="Chromosome 3"/>
</dbReference>
<reference evidence="1 2" key="1">
    <citation type="journal article" date="2021" name="bioRxiv">
        <title>The Gossypium anomalum genome as a resource for cotton improvement and evolutionary analysis of hybrid incompatibility.</title>
        <authorList>
            <person name="Grover C.E."/>
            <person name="Yuan D."/>
            <person name="Arick M.A."/>
            <person name="Miller E.R."/>
            <person name="Hu G."/>
            <person name="Peterson D.G."/>
            <person name="Wendel J.F."/>
            <person name="Udall J.A."/>
        </authorList>
    </citation>
    <scope>NUCLEOTIDE SEQUENCE [LARGE SCALE GENOMIC DNA]</scope>
    <source>
        <strain evidence="1">JFW-Udall</strain>
        <tissue evidence="1">Leaf</tissue>
    </source>
</reference>
<dbReference type="EMBL" id="JAHUZN010000003">
    <property type="protein sequence ID" value="KAG8499528.1"/>
    <property type="molecule type" value="Genomic_DNA"/>
</dbReference>
<dbReference type="AlphaFoldDB" id="A0A8J5ZD44"/>
<evidence type="ECO:0000313" key="1">
    <source>
        <dbReference type="EMBL" id="KAG8499528.1"/>
    </source>
</evidence>
<comment type="caution">
    <text evidence="1">The sequence shown here is derived from an EMBL/GenBank/DDBJ whole genome shotgun (WGS) entry which is preliminary data.</text>
</comment>
<name>A0A8J5ZD44_9ROSI</name>